<dbReference type="Pfam" id="PF00486">
    <property type="entry name" value="Trans_reg_C"/>
    <property type="match status" value="1"/>
</dbReference>
<dbReference type="InterPro" id="IPR001789">
    <property type="entry name" value="Sig_transdc_resp-reg_receiver"/>
</dbReference>
<evidence type="ECO:0000256" key="4">
    <source>
        <dbReference type="PROSITE-ProRule" id="PRU00169"/>
    </source>
</evidence>
<gene>
    <name evidence="8" type="primary">tctD</name>
    <name evidence="8" type="ORF">Csp_B16040</name>
</gene>
<dbReference type="GO" id="GO:0005829">
    <property type="term" value="C:cytosol"/>
    <property type="evidence" value="ECO:0007669"/>
    <property type="project" value="TreeGrafter"/>
</dbReference>
<evidence type="ECO:0000313" key="8">
    <source>
        <dbReference type="EMBL" id="CBA32840.1"/>
    </source>
</evidence>
<dbReference type="SUPFAM" id="SSF46894">
    <property type="entry name" value="C-terminal effector domain of the bipartite response regulators"/>
    <property type="match status" value="1"/>
</dbReference>
<feature type="domain" description="OmpR/PhoB-type" evidence="7">
    <location>
        <begin position="148"/>
        <end position="244"/>
    </location>
</feature>
<accession>C9YFQ4</accession>
<dbReference type="SMART" id="SM00448">
    <property type="entry name" value="REC"/>
    <property type="match status" value="1"/>
</dbReference>
<organism evidence="8">
    <name type="scientific">Curvibacter symbiont subsp. Hydra magnipapillata</name>
    <dbReference type="NCBI Taxonomy" id="667019"/>
    <lineage>
        <taxon>Bacteria</taxon>
        <taxon>Pseudomonadati</taxon>
        <taxon>Pseudomonadota</taxon>
        <taxon>Betaproteobacteria</taxon>
        <taxon>Burkholderiales</taxon>
        <taxon>Comamonadaceae</taxon>
        <taxon>Curvibacter</taxon>
    </lineage>
</organism>
<sequence length="245" mass="27162">MSIGCPKTLGETRKTRAPLRSMHLLLIEDDPALHTTLQRSLVRAQMRVDVCSDGSVALQRWTELQPDVVVLDLSLPGVDGLDVLKQARRNGLRTPVLILTARGTVGDKVLGLNAGADDYLPKPFDLDELEARVRALHRRNADNPPPQSSDLQVGELRLDRISGAIYHRHQVMDLTPKELALMGALMSRPGHAVSKERLFEVVFPGQADVQFEAIEVVVYRLRKKLTATRVSLVTLRGLGYLLKAE</sequence>
<keyword evidence="3" id="KW-0804">Transcription</keyword>
<dbReference type="SMART" id="SM00862">
    <property type="entry name" value="Trans_reg_C"/>
    <property type="match status" value="1"/>
</dbReference>
<dbReference type="GO" id="GO:0032993">
    <property type="term" value="C:protein-DNA complex"/>
    <property type="evidence" value="ECO:0007669"/>
    <property type="project" value="TreeGrafter"/>
</dbReference>
<dbReference type="InterPro" id="IPR011006">
    <property type="entry name" value="CheY-like_superfamily"/>
</dbReference>
<evidence type="ECO:0000259" key="6">
    <source>
        <dbReference type="PROSITE" id="PS50110"/>
    </source>
</evidence>
<dbReference type="Gene3D" id="6.10.250.690">
    <property type="match status" value="1"/>
</dbReference>
<dbReference type="AlphaFoldDB" id="C9YFQ4"/>
<dbReference type="PROSITE" id="PS50110">
    <property type="entry name" value="RESPONSE_REGULATORY"/>
    <property type="match status" value="1"/>
</dbReference>
<keyword evidence="1" id="KW-0805">Transcription regulation</keyword>
<reference evidence="8" key="1">
    <citation type="journal article" date="2010" name="Nature">
        <title>The Dynamic genome of Hydra.</title>
        <authorList>
            <person name="Chapman J.A."/>
            <person name="Kirkness E.F."/>
            <person name="Simakov O."/>
            <person name="Hampson S.E."/>
            <person name="Mitros T."/>
            <person name="Weinmaier T."/>
            <person name="Rattei T."/>
            <person name="Balasubramanian P.G."/>
            <person name="Borman J."/>
            <person name="Busam D."/>
            <person name="Disbennett K."/>
            <person name="Pfannkoch C."/>
            <person name="Sumin N."/>
            <person name="Sutton G."/>
            <person name="Viswanathan L."/>
            <person name="Walenz B."/>
            <person name="Goodstein D.M."/>
            <person name="Hellsten U."/>
            <person name="Kawashima T."/>
            <person name="Prochnik S.E."/>
            <person name="Putnam N.H."/>
            <person name="Shu S."/>
            <person name="Blumberg B."/>
            <person name="Dana C.E."/>
            <person name="Gee L."/>
            <person name="Kibler D.F."/>
            <person name="Law L."/>
            <person name="Lindgens D."/>
            <person name="Martinez D.E."/>
            <person name="Peng J."/>
            <person name="Wigge P.A."/>
            <person name="Bertulat B."/>
            <person name="Guder C."/>
            <person name="Nakamura Y."/>
            <person name="Ozbek S."/>
            <person name="Watanabe H."/>
            <person name="Khalturin K."/>
            <person name="Hemmrich G."/>
            <person name="Franke A."/>
            <person name="Augustin R."/>
            <person name="Fraune S."/>
            <person name="Hayakawa E."/>
            <person name="Hayakawa S."/>
            <person name="Hirose M."/>
            <person name="Hwang J."/>
            <person name="Ikeo K."/>
            <person name="Nishimiya-Fujisawa C."/>
            <person name="Ogura A."/>
            <person name="Takahashi T."/>
            <person name="Steinmetz P.R."/>
            <person name="Zhang X."/>
            <person name="Aufschnaiter R."/>
            <person name="Eder M.K."/>
            <person name="Gorny A.K."/>
            <person name="Salvenmoser W."/>
            <person name="Heimberg A.M."/>
            <person name="Wheeler B.M."/>
            <person name="Peterson K.J."/>
            <person name="Boettger A."/>
            <person name="Tischler P."/>
            <person name="Wolf A."/>
            <person name="Gojobori T."/>
            <person name="Remington K.A."/>
            <person name="Strausberg R.L."/>
            <person name="Venter J."/>
            <person name="Technau U."/>
            <person name="Hobmayer B."/>
            <person name="Bosch T.C."/>
            <person name="Holstein T.W."/>
            <person name="Fujisawa T."/>
            <person name="Bode H.R."/>
            <person name="David C.N."/>
            <person name="Rokhsar D.S."/>
            <person name="Steele R.E."/>
        </authorList>
    </citation>
    <scope>NUCLEOTIDE SEQUENCE</scope>
</reference>
<dbReference type="GO" id="GO:0006355">
    <property type="term" value="P:regulation of DNA-templated transcription"/>
    <property type="evidence" value="ECO:0007669"/>
    <property type="project" value="InterPro"/>
</dbReference>
<dbReference type="InterPro" id="IPR001867">
    <property type="entry name" value="OmpR/PhoB-type_DNA-bd"/>
</dbReference>
<feature type="domain" description="Response regulatory" evidence="6">
    <location>
        <begin position="23"/>
        <end position="137"/>
    </location>
</feature>
<dbReference type="Gene3D" id="3.40.50.2300">
    <property type="match status" value="1"/>
</dbReference>
<dbReference type="CDD" id="cd00383">
    <property type="entry name" value="trans_reg_C"/>
    <property type="match status" value="1"/>
</dbReference>
<protein>
    <submittedName>
        <fullName evidence="8">Transcriptional regulatory protein tctD</fullName>
    </submittedName>
</protein>
<dbReference type="PROSITE" id="PS51755">
    <property type="entry name" value="OMPR_PHOB"/>
    <property type="match status" value="1"/>
</dbReference>
<proteinExistence type="predicted"/>
<dbReference type="EMBL" id="FN543108">
    <property type="protein sequence ID" value="CBA32840.1"/>
    <property type="molecule type" value="Genomic_DNA"/>
</dbReference>
<dbReference type="PANTHER" id="PTHR48111">
    <property type="entry name" value="REGULATOR OF RPOS"/>
    <property type="match status" value="1"/>
</dbReference>
<dbReference type="GO" id="GO:0000976">
    <property type="term" value="F:transcription cis-regulatory region binding"/>
    <property type="evidence" value="ECO:0007669"/>
    <property type="project" value="TreeGrafter"/>
</dbReference>
<dbReference type="InterPro" id="IPR036388">
    <property type="entry name" value="WH-like_DNA-bd_sf"/>
</dbReference>
<feature type="modified residue" description="4-aspartylphosphate" evidence="4">
    <location>
        <position position="72"/>
    </location>
</feature>
<dbReference type="GO" id="GO:0000156">
    <property type="term" value="F:phosphorelay response regulator activity"/>
    <property type="evidence" value="ECO:0007669"/>
    <property type="project" value="TreeGrafter"/>
</dbReference>
<dbReference type="InterPro" id="IPR039420">
    <property type="entry name" value="WalR-like"/>
</dbReference>
<feature type="DNA-binding region" description="OmpR/PhoB-type" evidence="5">
    <location>
        <begin position="148"/>
        <end position="244"/>
    </location>
</feature>
<name>C9YFQ4_CURXX</name>
<evidence type="ECO:0000256" key="1">
    <source>
        <dbReference type="ARBA" id="ARBA00023015"/>
    </source>
</evidence>
<dbReference type="InterPro" id="IPR016032">
    <property type="entry name" value="Sig_transdc_resp-reg_C-effctor"/>
</dbReference>
<evidence type="ECO:0000256" key="3">
    <source>
        <dbReference type="ARBA" id="ARBA00023163"/>
    </source>
</evidence>
<dbReference type="PANTHER" id="PTHR48111:SF67">
    <property type="entry name" value="TRANSCRIPTIONAL REGULATORY PROTEIN TCTD"/>
    <property type="match status" value="1"/>
</dbReference>
<keyword evidence="4" id="KW-0597">Phosphoprotein</keyword>
<dbReference type="SUPFAM" id="SSF52172">
    <property type="entry name" value="CheY-like"/>
    <property type="match status" value="1"/>
</dbReference>
<dbReference type="Pfam" id="PF00072">
    <property type="entry name" value="Response_reg"/>
    <property type="match status" value="1"/>
</dbReference>
<evidence type="ECO:0000256" key="5">
    <source>
        <dbReference type="PROSITE-ProRule" id="PRU01091"/>
    </source>
</evidence>
<keyword evidence="2 5" id="KW-0238">DNA-binding</keyword>
<dbReference type="CDD" id="cd17624">
    <property type="entry name" value="REC_OmpR_PmrA-like"/>
    <property type="match status" value="1"/>
</dbReference>
<evidence type="ECO:0000259" key="7">
    <source>
        <dbReference type="PROSITE" id="PS51755"/>
    </source>
</evidence>
<dbReference type="Gene3D" id="1.10.10.10">
    <property type="entry name" value="Winged helix-like DNA-binding domain superfamily/Winged helix DNA-binding domain"/>
    <property type="match status" value="1"/>
</dbReference>
<evidence type="ECO:0000256" key="2">
    <source>
        <dbReference type="ARBA" id="ARBA00023125"/>
    </source>
</evidence>